<dbReference type="InterPro" id="IPR014284">
    <property type="entry name" value="RNA_pol_sigma-70_dom"/>
</dbReference>
<dbReference type="GO" id="GO:0006352">
    <property type="term" value="P:DNA-templated transcription initiation"/>
    <property type="evidence" value="ECO:0007669"/>
    <property type="project" value="InterPro"/>
</dbReference>
<dbReference type="PROSITE" id="PS00715">
    <property type="entry name" value="SIGMA70_1"/>
    <property type="match status" value="1"/>
</dbReference>
<dbReference type="InterPro" id="IPR013325">
    <property type="entry name" value="RNA_pol_sigma_r2"/>
</dbReference>
<dbReference type="AlphaFoldDB" id="A0A1T4K226"/>
<dbReference type="Gene3D" id="1.10.10.10">
    <property type="entry name" value="Winged helix-like DNA-binding domain superfamily/Winged helix DNA-binding domain"/>
    <property type="match status" value="2"/>
</dbReference>
<dbReference type="InterPro" id="IPR013324">
    <property type="entry name" value="RNA_pol_sigma_r3/r4-like"/>
</dbReference>
<evidence type="ECO:0000256" key="4">
    <source>
        <dbReference type="ARBA" id="ARBA00023082"/>
    </source>
</evidence>
<dbReference type="PANTHER" id="PTHR30603:SF17">
    <property type="entry name" value="RNA POLYMERASE SIGMA-G FACTOR"/>
    <property type="match status" value="1"/>
</dbReference>
<keyword evidence="4 7" id="KW-0731">Sigma factor</keyword>
<dbReference type="Pfam" id="PF04545">
    <property type="entry name" value="Sigma70_r4"/>
    <property type="match status" value="1"/>
</dbReference>
<sequence>MEGNGKVYEKNTNLLNHQETLELIKKAQNGDKMAVEKLVEFNLGLVRSIVKKFQNRGYDREDLFQLGSIGLIKAIQNFDISYEVRFSTYAVPMIMGEIKRFLRDDGMIKVSRSLKETYQKVYCVKEKLSKKLQREPTLDEISKELEIDKEEITMALEAGYNPEYLYDTIHQDDGSPILLIDKISDEKSEDLNVEDRITLKEMISKLEPRERQIVVMRYFQDKTQTQIANKLGISQVQVSRIEKKILTRMRESMKN</sequence>
<dbReference type="CDD" id="cd06171">
    <property type="entry name" value="Sigma70_r4"/>
    <property type="match status" value="1"/>
</dbReference>
<reference evidence="9 10" key="1">
    <citation type="submission" date="2017-02" db="EMBL/GenBank/DDBJ databases">
        <authorList>
            <person name="Peterson S.W."/>
        </authorList>
    </citation>
    <scope>NUCLEOTIDE SEQUENCE [LARGE SCALE GENOMIC DNA]</scope>
    <source>
        <strain evidence="9 10">DSM 15102</strain>
    </source>
</reference>
<evidence type="ECO:0000256" key="2">
    <source>
        <dbReference type="ARBA" id="ARBA00022969"/>
    </source>
</evidence>
<keyword evidence="10" id="KW-1185">Reference proteome</keyword>
<evidence type="ECO:0000256" key="1">
    <source>
        <dbReference type="ARBA" id="ARBA00007788"/>
    </source>
</evidence>
<dbReference type="NCBIfam" id="NF004052">
    <property type="entry name" value="PRK05572.1"/>
    <property type="match status" value="1"/>
</dbReference>
<evidence type="ECO:0000259" key="8">
    <source>
        <dbReference type="PROSITE" id="PS50943"/>
    </source>
</evidence>
<dbReference type="GO" id="GO:0030435">
    <property type="term" value="P:sporulation resulting in formation of a cellular spore"/>
    <property type="evidence" value="ECO:0007669"/>
    <property type="project" value="UniProtKB-KW"/>
</dbReference>
<evidence type="ECO:0000313" key="10">
    <source>
        <dbReference type="Proteomes" id="UP000196365"/>
    </source>
</evidence>
<dbReference type="PRINTS" id="PR00046">
    <property type="entry name" value="SIGMA70FCT"/>
</dbReference>
<dbReference type="InterPro" id="IPR000943">
    <property type="entry name" value="RNA_pol_sigma70"/>
</dbReference>
<gene>
    <name evidence="9" type="ORF">SAMN02745973_00296</name>
</gene>
<evidence type="ECO:0000256" key="5">
    <source>
        <dbReference type="ARBA" id="ARBA00023125"/>
    </source>
</evidence>
<keyword evidence="3 7" id="KW-0805">Transcription regulation</keyword>
<evidence type="ECO:0000313" key="9">
    <source>
        <dbReference type="EMBL" id="SJZ36522.1"/>
    </source>
</evidence>
<dbReference type="PROSITE" id="PS00716">
    <property type="entry name" value="SIGMA70_2"/>
    <property type="match status" value="1"/>
</dbReference>
<dbReference type="GO" id="GO:0003677">
    <property type="term" value="F:DNA binding"/>
    <property type="evidence" value="ECO:0007669"/>
    <property type="project" value="UniProtKB-KW"/>
</dbReference>
<dbReference type="NCBIfam" id="TIGR02885">
    <property type="entry name" value="spore_sigF"/>
    <property type="match status" value="1"/>
</dbReference>
<dbReference type="EMBL" id="FUWV01000001">
    <property type="protein sequence ID" value="SJZ36522.1"/>
    <property type="molecule type" value="Genomic_DNA"/>
</dbReference>
<dbReference type="Pfam" id="PF04539">
    <property type="entry name" value="Sigma70_r3"/>
    <property type="match status" value="1"/>
</dbReference>
<protein>
    <recommendedName>
        <fullName evidence="7">RNA polymerase sigma factor</fullName>
    </recommendedName>
</protein>
<dbReference type="Proteomes" id="UP000196365">
    <property type="component" value="Unassembled WGS sequence"/>
</dbReference>
<dbReference type="InterPro" id="IPR036388">
    <property type="entry name" value="WH-like_DNA-bd_sf"/>
</dbReference>
<keyword evidence="5 7" id="KW-0238">DNA-binding</keyword>
<dbReference type="SUPFAM" id="SSF88659">
    <property type="entry name" value="Sigma3 and sigma4 domains of RNA polymerase sigma factors"/>
    <property type="match status" value="2"/>
</dbReference>
<dbReference type="InterPro" id="IPR007627">
    <property type="entry name" value="RNA_pol_sigma70_r2"/>
</dbReference>
<dbReference type="GO" id="GO:0016987">
    <property type="term" value="F:sigma factor activity"/>
    <property type="evidence" value="ECO:0007669"/>
    <property type="project" value="UniProtKB-KW"/>
</dbReference>
<feature type="domain" description="HTH cro/C1-type" evidence="8">
    <location>
        <begin position="223"/>
        <end position="243"/>
    </location>
</feature>
<dbReference type="InterPro" id="IPR014322">
    <property type="entry name" value="RNA_pol_sigma-B/F/G"/>
</dbReference>
<dbReference type="InterPro" id="IPR007624">
    <property type="entry name" value="RNA_pol_sigma70_r3"/>
</dbReference>
<organism evidence="9 10">
    <name type="scientific">Garciella nitratireducens DSM 15102</name>
    <dbReference type="NCBI Taxonomy" id="1121911"/>
    <lineage>
        <taxon>Bacteria</taxon>
        <taxon>Bacillati</taxon>
        <taxon>Bacillota</taxon>
        <taxon>Clostridia</taxon>
        <taxon>Eubacteriales</taxon>
        <taxon>Eubacteriaceae</taxon>
        <taxon>Garciella</taxon>
    </lineage>
</organism>
<proteinExistence type="inferred from homology"/>
<dbReference type="RefSeq" id="WP_087677736.1">
    <property type="nucleotide sequence ID" value="NZ_FUWV01000001.1"/>
</dbReference>
<dbReference type="InterPro" id="IPR014236">
    <property type="entry name" value="RNA_pol_sigma-F"/>
</dbReference>
<dbReference type="PIRSF" id="PIRSF000770">
    <property type="entry name" value="RNA_pol_sigma-SigE/K"/>
    <property type="match status" value="1"/>
</dbReference>
<dbReference type="OrthoDB" id="9809557at2"/>
<accession>A0A1T4K226</accession>
<dbReference type="NCBIfam" id="TIGR02937">
    <property type="entry name" value="sigma70-ECF"/>
    <property type="match status" value="1"/>
</dbReference>
<dbReference type="Pfam" id="PF04542">
    <property type="entry name" value="Sigma70_r2"/>
    <property type="match status" value="1"/>
</dbReference>
<dbReference type="InterPro" id="IPR007630">
    <property type="entry name" value="RNA_pol_sigma70_r4"/>
</dbReference>
<dbReference type="InterPro" id="IPR001387">
    <property type="entry name" value="Cro/C1-type_HTH"/>
</dbReference>
<evidence type="ECO:0000256" key="6">
    <source>
        <dbReference type="ARBA" id="ARBA00023163"/>
    </source>
</evidence>
<comment type="similarity">
    <text evidence="1 7">Belongs to the sigma-70 factor family.</text>
</comment>
<dbReference type="PANTHER" id="PTHR30603">
    <property type="entry name" value="RNA POLYMERASE SIGMA FACTOR RPO"/>
    <property type="match status" value="1"/>
</dbReference>
<evidence type="ECO:0000256" key="3">
    <source>
        <dbReference type="ARBA" id="ARBA00023015"/>
    </source>
</evidence>
<dbReference type="InterPro" id="IPR050239">
    <property type="entry name" value="Sigma-70_RNA_pol_init_factors"/>
</dbReference>
<comment type="function">
    <text evidence="7">Sigma factors are initiation factors that promote the attachment of RNA polymerase to specific initiation sites and are then released.</text>
</comment>
<keyword evidence="2" id="KW-0749">Sporulation</keyword>
<evidence type="ECO:0000256" key="7">
    <source>
        <dbReference type="RuleBase" id="RU362124"/>
    </source>
</evidence>
<dbReference type="PROSITE" id="PS50943">
    <property type="entry name" value="HTH_CROC1"/>
    <property type="match status" value="1"/>
</dbReference>
<dbReference type="Gene3D" id="1.20.120.1810">
    <property type="match status" value="1"/>
</dbReference>
<dbReference type="NCBIfam" id="TIGR02980">
    <property type="entry name" value="SigBFG"/>
    <property type="match status" value="1"/>
</dbReference>
<name>A0A1T4K226_9FIRM</name>
<dbReference type="SUPFAM" id="SSF88946">
    <property type="entry name" value="Sigma2 domain of RNA polymerase sigma factors"/>
    <property type="match status" value="1"/>
</dbReference>
<keyword evidence="6 7" id="KW-0804">Transcription</keyword>